<keyword evidence="3" id="KW-1185">Reference proteome</keyword>
<sequence>MIRGKTIFLKIAVVVIGMVALVLFIFWLPGLARSTAEMNPDYAYLRYPVPAGVYISAIPFYFALYQALKLLHYIENNNAFSEHAIASLKSIKYCAVAIILLYAVGFALLRFQIAFHYSIAIIGAIVIFATSAVAVFAAVLQELLTNALEIKSENDLTV</sequence>
<evidence type="ECO:0000313" key="2">
    <source>
        <dbReference type="EMBL" id="MFD0870349.1"/>
    </source>
</evidence>
<evidence type="ECO:0000313" key="3">
    <source>
        <dbReference type="Proteomes" id="UP001597120"/>
    </source>
</evidence>
<organism evidence="2 3">
    <name type="scientific">Paenibacillus residui</name>
    <dbReference type="NCBI Taxonomy" id="629724"/>
    <lineage>
        <taxon>Bacteria</taxon>
        <taxon>Bacillati</taxon>
        <taxon>Bacillota</taxon>
        <taxon>Bacilli</taxon>
        <taxon>Bacillales</taxon>
        <taxon>Paenibacillaceae</taxon>
        <taxon>Paenibacillus</taxon>
    </lineage>
</organism>
<dbReference type="EMBL" id="JBHTIU010000043">
    <property type="protein sequence ID" value="MFD0870349.1"/>
    <property type="molecule type" value="Genomic_DNA"/>
</dbReference>
<proteinExistence type="predicted"/>
<comment type="caution">
    <text evidence="2">The sequence shown here is derived from an EMBL/GenBank/DDBJ whole genome shotgun (WGS) entry which is preliminary data.</text>
</comment>
<dbReference type="Proteomes" id="UP001597120">
    <property type="component" value="Unassembled WGS sequence"/>
</dbReference>
<name>A0ABW3DDN6_9BACL</name>
<protein>
    <submittedName>
        <fullName evidence="2">DUF2975 domain-containing protein</fullName>
    </submittedName>
</protein>
<reference evidence="3" key="1">
    <citation type="journal article" date="2019" name="Int. J. Syst. Evol. Microbiol.">
        <title>The Global Catalogue of Microorganisms (GCM) 10K type strain sequencing project: providing services to taxonomists for standard genome sequencing and annotation.</title>
        <authorList>
            <consortium name="The Broad Institute Genomics Platform"/>
            <consortium name="The Broad Institute Genome Sequencing Center for Infectious Disease"/>
            <person name="Wu L."/>
            <person name="Ma J."/>
        </authorList>
    </citation>
    <scope>NUCLEOTIDE SEQUENCE [LARGE SCALE GENOMIC DNA]</scope>
    <source>
        <strain evidence="3">CCUG 57263</strain>
    </source>
</reference>
<feature type="transmembrane region" description="Helical" evidence="1">
    <location>
        <begin position="115"/>
        <end position="140"/>
    </location>
</feature>
<dbReference type="Pfam" id="PF11188">
    <property type="entry name" value="DUF2975"/>
    <property type="match status" value="1"/>
</dbReference>
<feature type="transmembrane region" description="Helical" evidence="1">
    <location>
        <begin position="51"/>
        <end position="71"/>
    </location>
</feature>
<keyword evidence="1" id="KW-0472">Membrane</keyword>
<keyword evidence="1" id="KW-0812">Transmembrane</keyword>
<feature type="transmembrane region" description="Helical" evidence="1">
    <location>
        <begin position="7"/>
        <end position="31"/>
    </location>
</feature>
<evidence type="ECO:0000256" key="1">
    <source>
        <dbReference type="SAM" id="Phobius"/>
    </source>
</evidence>
<dbReference type="RefSeq" id="WP_379288968.1">
    <property type="nucleotide sequence ID" value="NZ_JBHTIU010000043.1"/>
</dbReference>
<feature type="transmembrane region" description="Helical" evidence="1">
    <location>
        <begin position="91"/>
        <end position="109"/>
    </location>
</feature>
<gene>
    <name evidence="2" type="ORF">ACFQ03_14420</name>
</gene>
<dbReference type="InterPro" id="IPR021354">
    <property type="entry name" value="DUF2975"/>
</dbReference>
<keyword evidence="1" id="KW-1133">Transmembrane helix</keyword>
<accession>A0ABW3DDN6</accession>